<reference evidence="1 2" key="1">
    <citation type="submission" date="2017-12" db="EMBL/GenBank/DDBJ databases">
        <title>Genome sequence of the mycotoxigenic crop pathogen Fusarium proliferatum, strain ITEM 2341 from Date Palm.</title>
        <authorList>
            <person name="Almiman B.F."/>
            <person name="Shittu T.A."/>
            <person name="Muthumeenakshi S."/>
            <person name="Baroncelli R."/>
            <person name="Sreenivasaprasada S."/>
        </authorList>
    </citation>
    <scope>NUCLEOTIDE SEQUENCE [LARGE SCALE GENOMIC DNA]</scope>
    <source>
        <strain evidence="1 2">ITEM 2341</strain>
    </source>
</reference>
<gene>
    <name evidence="1" type="ORF">FPRO05_14058</name>
</gene>
<dbReference type="Proteomes" id="UP000251714">
    <property type="component" value="Unassembled WGS sequence"/>
</dbReference>
<organism evidence="1 2">
    <name type="scientific">Gibberella intermedia</name>
    <name type="common">Bulb rot disease fungus</name>
    <name type="synonym">Fusarium proliferatum</name>
    <dbReference type="NCBI Taxonomy" id="948311"/>
    <lineage>
        <taxon>Eukaryota</taxon>
        <taxon>Fungi</taxon>
        <taxon>Dikarya</taxon>
        <taxon>Ascomycota</taxon>
        <taxon>Pezizomycotina</taxon>
        <taxon>Sordariomycetes</taxon>
        <taxon>Hypocreomycetidae</taxon>
        <taxon>Hypocreales</taxon>
        <taxon>Nectriaceae</taxon>
        <taxon>Fusarium</taxon>
        <taxon>Fusarium fujikuroi species complex</taxon>
    </lineage>
</organism>
<dbReference type="AlphaFoldDB" id="A0A365MWD5"/>
<evidence type="ECO:0000313" key="1">
    <source>
        <dbReference type="EMBL" id="RBA12836.1"/>
    </source>
</evidence>
<dbReference type="EMBL" id="PKMI01000036">
    <property type="protein sequence ID" value="RBA12836.1"/>
    <property type="molecule type" value="Genomic_DNA"/>
</dbReference>
<sequence>MPHSFQYFGNLPAELQTEIWNDAVRPAKPGIQIFSLSSGCEDGSSEHDAKISWADTCHLTAPKWTFGPKPDCPIPPEQLKAMAVCATNNPSTYVTDWGLWDTCWQSRRTMTDKLSPYKPVTIQMRGDCGIANEVTGSKDSLSHRRRIIVSPSHDLFILQLDDSDMFGWTLFDDIIPVGTAPVPLQIRNVGWEYQTKWAASLHESHWVRSLDSLCCYIVYGARFGGLETLWLINYRLKRKHWVPSRKELDRVEAKAFEAASFRLTEVMIDDGVHGDRQLEQLPWGEVEDMGGSGTLGEFVAFVCQLRRLVTDTLEPTPTLGIGKGTAGVKVLAYEDRW</sequence>
<comment type="caution">
    <text evidence="1">The sequence shown here is derived from an EMBL/GenBank/DDBJ whole genome shotgun (WGS) entry which is preliminary data.</text>
</comment>
<protein>
    <submittedName>
        <fullName evidence="1">Uncharacterized protein</fullName>
    </submittedName>
</protein>
<name>A0A365MWD5_GIBIN</name>
<accession>A0A365MWD5</accession>
<proteinExistence type="predicted"/>
<evidence type="ECO:0000313" key="2">
    <source>
        <dbReference type="Proteomes" id="UP000251714"/>
    </source>
</evidence>